<sequence length="1047" mass="110292">MFSRFFIERPVLSNTLAFLIVLLGALSLMRLPVSQYPDVVPPTVSVTATYPGASARTVMDSVALPIEQQVNGVEGMIYMQSTSASDGSYSLVVTFDIGTDPNMAQVLVQNRVSLASAQLPTSVSTQGLNVKKKSTAILEFVSLYSSDGQYDNLFLANYAKINLQNELARLPGVGDVSVLGSGSYAMRIWLDPDRLQSYGLTPSDVVNAIRQQSSEVTAGLVGGPPTPNMVNFQYALDVTGRFSNAADFETIVVKAVDEGGGKLVRVGDLGRVELGAASYGQTATLDGKPSAAIAISLLSGANALTVAQSVSAKMKEMAKSFPAGLDYKVSFDSTKFITASVDEVYETLIIAAVLVLVVILLFLQDWRAMLVPATTVPVTIIGAFAAMSLMGFTVNTTSLFALVLAIGIVVDDAIVIVEGVARHISGGMSSREAAVKAMSELFGPIIGITLVLMAVFLPAAALPGLTGKMYQQFALVIAATALISAVNAVTLKPTQCALWLRAPVPPEQRAFVYRAFNAVYARCETVYAALIRRLVAFSIPTTLVGLALIGVAFYGLARVPTSFLPAEDQGYFIVSLKLPDAASARRTEAAVAKAVEIVRQTAGVESVIGVSGISPLDNNATLYNAGMLYVVLHNWDQRKSADLGIDAIVAKVRQALLSVDTATAIVLLPPPIQGVGNSSGFTMMVEMKNGSSDFLALQNAAGQLAANASTQTSIANAASTFKGNVKQLRLVVDRMKAETLGVTVGQVFSAVESYLGSTYVNQFTKFNNVFQVYVQADAPFRLQPADVLKLKVKGTNGQMVPLGAVAHLTDDVGPPLVTLYNLYPAATIVGSPASGFSSGEAMTLMTEVAAKSLPPSMGTAWTGMSYQEQVVGNQIYYVFAVALLLVYFVLAGQYESWLQPLAVILAVPLTLLGTVAALEWSGLPNDLYTQIGIVLLIALAAKNAILIVEYAREKCAEGLPAAEAAVEAARLRFRPILMTSFAFIFGMLPLAFASGAGAGARTSLGIAVVAGMLASTGLAVLFVPAFFTVLERLGTPRAVAAETPPAG</sequence>
<feature type="transmembrane region" description="Helical" evidence="9">
    <location>
        <begin position="976"/>
        <end position="998"/>
    </location>
</feature>
<evidence type="ECO:0000256" key="8">
    <source>
        <dbReference type="ARBA" id="ARBA00023136"/>
    </source>
</evidence>
<gene>
    <name evidence="10" type="ORF">HZA66_10575</name>
</gene>
<protein>
    <recommendedName>
        <fullName evidence="9">Efflux pump membrane transporter</fullName>
    </recommendedName>
</protein>
<feature type="transmembrane region" description="Helical" evidence="9">
    <location>
        <begin position="441"/>
        <end position="461"/>
    </location>
</feature>
<evidence type="ECO:0000256" key="7">
    <source>
        <dbReference type="ARBA" id="ARBA00022989"/>
    </source>
</evidence>
<dbReference type="Pfam" id="PF00873">
    <property type="entry name" value="ACR_tran"/>
    <property type="match status" value="1"/>
</dbReference>
<keyword evidence="8 9" id="KW-0472">Membrane</keyword>
<dbReference type="Gene3D" id="1.20.1640.10">
    <property type="entry name" value="Multidrug efflux transporter AcrB transmembrane domain"/>
    <property type="match status" value="2"/>
</dbReference>
<dbReference type="Gene3D" id="3.30.70.1320">
    <property type="entry name" value="Multidrug efflux transporter AcrB pore domain like"/>
    <property type="match status" value="1"/>
</dbReference>
<dbReference type="GO" id="GO:0009636">
    <property type="term" value="P:response to toxic substance"/>
    <property type="evidence" value="ECO:0007669"/>
    <property type="project" value="UniProtKB-ARBA"/>
</dbReference>
<feature type="transmembrane region" description="Helical" evidence="9">
    <location>
        <begin position="1004"/>
        <end position="1027"/>
    </location>
</feature>
<keyword evidence="7 9" id="KW-1133">Transmembrane helix</keyword>
<dbReference type="InterPro" id="IPR027463">
    <property type="entry name" value="AcrB_DN_DC_subdom"/>
</dbReference>
<dbReference type="SUPFAM" id="SSF82693">
    <property type="entry name" value="Multidrug efflux transporter AcrB pore domain, PN1, PN2, PC1 and PC2 subdomains"/>
    <property type="match status" value="4"/>
</dbReference>
<feature type="transmembrane region" description="Helical" evidence="9">
    <location>
        <begin position="534"/>
        <end position="557"/>
    </location>
</feature>
<proteinExistence type="inferred from homology"/>
<evidence type="ECO:0000256" key="3">
    <source>
        <dbReference type="ARBA" id="ARBA00022448"/>
    </source>
</evidence>
<dbReference type="SUPFAM" id="SSF82866">
    <property type="entry name" value="Multidrug efflux transporter AcrB transmembrane domain"/>
    <property type="match status" value="2"/>
</dbReference>
<dbReference type="SUPFAM" id="SSF82714">
    <property type="entry name" value="Multidrug efflux transporter AcrB TolC docking domain, DN and DC subdomains"/>
    <property type="match status" value="2"/>
</dbReference>
<dbReference type="Proteomes" id="UP000782519">
    <property type="component" value="Unassembled WGS sequence"/>
</dbReference>
<reference evidence="10" key="1">
    <citation type="submission" date="2020-07" db="EMBL/GenBank/DDBJ databases">
        <title>Huge and variable diversity of episymbiotic CPR bacteria and DPANN archaea in groundwater ecosystems.</title>
        <authorList>
            <person name="He C.Y."/>
            <person name="Keren R."/>
            <person name="Whittaker M."/>
            <person name="Farag I.F."/>
            <person name="Doudna J."/>
            <person name="Cate J.H.D."/>
            <person name="Banfield J.F."/>
        </authorList>
    </citation>
    <scope>NUCLEOTIDE SEQUENCE</scope>
    <source>
        <strain evidence="10">NC_groundwater_1818_Pr3_B-0.1um_66_35</strain>
    </source>
</reference>
<feature type="transmembrane region" description="Helical" evidence="9">
    <location>
        <begin position="901"/>
        <end position="921"/>
    </location>
</feature>
<feature type="transmembrane region" description="Helical" evidence="9">
    <location>
        <begin position="344"/>
        <end position="363"/>
    </location>
</feature>
<evidence type="ECO:0000313" key="10">
    <source>
        <dbReference type="EMBL" id="MBI5129878.1"/>
    </source>
</evidence>
<dbReference type="PANTHER" id="PTHR32063">
    <property type="match status" value="1"/>
</dbReference>
<keyword evidence="3 9" id="KW-0813">Transport</keyword>
<dbReference type="PANTHER" id="PTHR32063:SF13">
    <property type="entry name" value="MULTIDRUG EFFLUX PUMP SUBUNIT ACRB-RELATED"/>
    <property type="match status" value="1"/>
</dbReference>
<name>A0A933W224_RHOPL</name>
<keyword evidence="6 9" id="KW-0812">Transmembrane</keyword>
<keyword evidence="5 9" id="KW-0997">Cell inner membrane</keyword>
<dbReference type="PRINTS" id="PR00702">
    <property type="entry name" value="ACRIFLAVINRP"/>
</dbReference>
<feature type="transmembrane region" description="Helical" evidence="9">
    <location>
        <begin position="473"/>
        <end position="491"/>
    </location>
</feature>
<organism evidence="10 11">
    <name type="scientific">Rhodopseudomonas palustris</name>
    <dbReference type="NCBI Taxonomy" id="1076"/>
    <lineage>
        <taxon>Bacteria</taxon>
        <taxon>Pseudomonadati</taxon>
        <taxon>Pseudomonadota</taxon>
        <taxon>Alphaproteobacteria</taxon>
        <taxon>Hyphomicrobiales</taxon>
        <taxon>Nitrobacteraceae</taxon>
        <taxon>Rhodopseudomonas</taxon>
    </lineage>
</organism>
<dbReference type="EMBL" id="JACRJB010000025">
    <property type="protein sequence ID" value="MBI5129878.1"/>
    <property type="molecule type" value="Genomic_DNA"/>
</dbReference>
<comment type="caution">
    <text evidence="10">The sequence shown here is derived from an EMBL/GenBank/DDBJ whole genome shotgun (WGS) entry which is preliminary data.</text>
</comment>
<dbReference type="InterPro" id="IPR004764">
    <property type="entry name" value="MdtF-like"/>
</dbReference>
<evidence type="ECO:0000256" key="1">
    <source>
        <dbReference type="ARBA" id="ARBA00004429"/>
    </source>
</evidence>
<feature type="transmembrane region" description="Helical" evidence="9">
    <location>
        <begin position="370"/>
        <end position="393"/>
    </location>
</feature>
<dbReference type="NCBIfam" id="TIGR00915">
    <property type="entry name" value="2A0602"/>
    <property type="match status" value="1"/>
</dbReference>
<dbReference type="Gene3D" id="3.30.70.1430">
    <property type="entry name" value="Multidrug efflux transporter AcrB pore domain"/>
    <property type="match status" value="2"/>
</dbReference>
<comment type="similarity">
    <text evidence="2 9">Belongs to the resistance-nodulation-cell division (RND) (TC 2.A.6) family.</text>
</comment>
<feature type="transmembrane region" description="Helical" evidence="9">
    <location>
        <begin position="875"/>
        <end position="894"/>
    </location>
</feature>
<evidence type="ECO:0000256" key="2">
    <source>
        <dbReference type="ARBA" id="ARBA00010942"/>
    </source>
</evidence>
<comment type="subcellular location">
    <subcellularLocation>
        <location evidence="1 9">Cell inner membrane</location>
        <topology evidence="1 9">Multi-pass membrane protein</topology>
    </subcellularLocation>
</comment>
<dbReference type="FunFam" id="3.30.70.1430:FF:000001">
    <property type="entry name" value="Efflux pump membrane transporter"/>
    <property type="match status" value="1"/>
</dbReference>
<dbReference type="GO" id="GO:0042910">
    <property type="term" value="F:xenobiotic transmembrane transporter activity"/>
    <property type="evidence" value="ECO:0007669"/>
    <property type="project" value="TreeGrafter"/>
</dbReference>
<keyword evidence="4" id="KW-1003">Cell membrane</keyword>
<comment type="caution">
    <text evidence="9">Lacks conserved residue(s) required for the propagation of feature annotation.</text>
</comment>
<dbReference type="GO" id="GO:0005886">
    <property type="term" value="C:plasma membrane"/>
    <property type="evidence" value="ECO:0007669"/>
    <property type="project" value="UniProtKB-SubCell"/>
</dbReference>
<evidence type="ECO:0000256" key="5">
    <source>
        <dbReference type="ARBA" id="ARBA00022519"/>
    </source>
</evidence>
<dbReference type="InterPro" id="IPR001036">
    <property type="entry name" value="Acrflvin-R"/>
</dbReference>
<dbReference type="AlphaFoldDB" id="A0A933W224"/>
<feature type="transmembrane region" description="Helical" evidence="9">
    <location>
        <begin position="399"/>
        <end position="421"/>
    </location>
</feature>
<evidence type="ECO:0000256" key="9">
    <source>
        <dbReference type="RuleBase" id="RU364070"/>
    </source>
</evidence>
<evidence type="ECO:0000256" key="6">
    <source>
        <dbReference type="ARBA" id="ARBA00022692"/>
    </source>
</evidence>
<evidence type="ECO:0000256" key="4">
    <source>
        <dbReference type="ARBA" id="ARBA00022475"/>
    </source>
</evidence>
<feature type="transmembrane region" description="Helical" evidence="9">
    <location>
        <begin position="927"/>
        <end position="948"/>
    </location>
</feature>
<dbReference type="GO" id="GO:0015562">
    <property type="term" value="F:efflux transmembrane transporter activity"/>
    <property type="evidence" value="ECO:0007669"/>
    <property type="project" value="InterPro"/>
</dbReference>
<dbReference type="Gene3D" id="3.30.2090.10">
    <property type="entry name" value="Multidrug efflux transporter AcrB TolC docking domain, DN and DC subdomains"/>
    <property type="match status" value="2"/>
</dbReference>
<dbReference type="Gene3D" id="3.30.70.1440">
    <property type="entry name" value="Multidrug efflux transporter AcrB pore domain"/>
    <property type="match status" value="1"/>
</dbReference>
<evidence type="ECO:0000313" key="11">
    <source>
        <dbReference type="Proteomes" id="UP000782519"/>
    </source>
</evidence>
<accession>A0A933W224</accession>